<dbReference type="OrthoDB" id="2749525at2759"/>
<dbReference type="Proteomes" id="UP000076761">
    <property type="component" value="Unassembled WGS sequence"/>
</dbReference>
<evidence type="ECO:0000313" key="3">
    <source>
        <dbReference type="Proteomes" id="UP000076761"/>
    </source>
</evidence>
<keyword evidence="3" id="KW-1185">Reference proteome</keyword>
<dbReference type="EMBL" id="KV425585">
    <property type="protein sequence ID" value="KZT23486.1"/>
    <property type="molecule type" value="Genomic_DNA"/>
</dbReference>
<dbReference type="InParanoid" id="A0A165R9E2"/>
<organism evidence="2 3">
    <name type="scientific">Neolentinus lepideus HHB14362 ss-1</name>
    <dbReference type="NCBI Taxonomy" id="1314782"/>
    <lineage>
        <taxon>Eukaryota</taxon>
        <taxon>Fungi</taxon>
        <taxon>Dikarya</taxon>
        <taxon>Basidiomycota</taxon>
        <taxon>Agaricomycotina</taxon>
        <taxon>Agaricomycetes</taxon>
        <taxon>Gloeophyllales</taxon>
        <taxon>Gloeophyllaceae</taxon>
        <taxon>Neolentinus</taxon>
    </lineage>
</organism>
<proteinExistence type="predicted"/>
<evidence type="ECO:0000313" key="2">
    <source>
        <dbReference type="EMBL" id="KZT23486.1"/>
    </source>
</evidence>
<evidence type="ECO:0000256" key="1">
    <source>
        <dbReference type="SAM" id="MobiDB-lite"/>
    </source>
</evidence>
<gene>
    <name evidence="2" type="ORF">NEOLEDRAFT_1180131</name>
</gene>
<sequence>MADLHLPESAWGVDDHDNGLGALGNYPGAEGGSAVPMTRELGIAEWVDIVANTLRLSEEYHEDLHFFATKVGEGIDRPTIRVWTFIQGTMYQTQQMLQQNHERIDWTEVLNVLEAVKDALAQKLMLSDAQKKEVTAACKEVMVWPGRTTFDILDDVMSNHLAKVFESTTRSKELRSFVSRQCSYARSWLRLHLKDSLYDPKKRCSLTDFTAFVLKKYTAGAGIPDAKFTIHMALYRAIASLHRDLLDTPSEDDPLEEQDEGSDTPHKGKKRGCVPTGQDFWSCVAKFFCEKAKEWGSDITGNPAWRSFIEQCIIDEKRLFPDDPIAILSRSEIGAVAGAAVAPIFSAPATAFHAGRFATAFGHGASGSSAMGPPPMPRTGSPAVATSAAATNALYPRGGSTGCFSGSHG</sequence>
<protein>
    <submittedName>
        <fullName evidence="2">Uncharacterized protein</fullName>
    </submittedName>
</protein>
<dbReference type="STRING" id="1314782.A0A165R9E2"/>
<feature type="region of interest" description="Disordered" evidence="1">
    <location>
        <begin position="249"/>
        <end position="271"/>
    </location>
</feature>
<reference evidence="2 3" key="1">
    <citation type="journal article" date="2016" name="Mol. Biol. Evol.">
        <title>Comparative Genomics of Early-Diverging Mushroom-Forming Fungi Provides Insights into the Origins of Lignocellulose Decay Capabilities.</title>
        <authorList>
            <person name="Nagy L.G."/>
            <person name="Riley R."/>
            <person name="Tritt A."/>
            <person name="Adam C."/>
            <person name="Daum C."/>
            <person name="Floudas D."/>
            <person name="Sun H."/>
            <person name="Yadav J.S."/>
            <person name="Pangilinan J."/>
            <person name="Larsson K.H."/>
            <person name="Matsuura K."/>
            <person name="Barry K."/>
            <person name="Labutti K."/>
            <person name="Kuo R."/>
            <person name="Ohm R.A."/>
            <person name="Bhattacharya S.S."/>
            <person name="Shirouzu T."/>
            <person name="Yoshinaga Y."/>
            <person name="Martin F.M."/>
            <person name="Grigoriev I.V."/>
            <person name="Hibbett D.S."/>
        </authorList>
    </citation>
    <scope>NUCLEOTIDE SEQUENCE [LARGE SCALE GENOMIC DNA]</scope>
    <source>
        <strain evidence="2 3">HHB14362 ss-1</strain>
    </source>
</reference>
<name>A0A165R9E2_9AGAM</name>
<accession>A0A165R9E2</accession>
<dbReference type="AlphaFoldDB" id="A0A165R9E2"/>
<feature type="compositionally biased region" description="Acidic residues" evidence="1">
    <location>
        <begin position="249"/>
        <end position="262"/>
    </location>
</feature>